<evidence type="ECO:0000256" key="5">
    <source>
        <dbReference type="ARBA" id="ARBA00050776"/>
    </source>
</evidence>
<dbReference type="InterPro" id="IPR015421">
    <property type="entry name" value="PyrdxlP-dep_Trfase_major"/>
</dbReference>
<feature type="domain" description="Aminotransferase class V" evidence="6">
    <location>
        <begin position="5"/>
        <end position="379"/>
    </location>
</feature>
<dbReference type="AlphaFoldDB" id="E4SC20"/>
<dbReference type="SUPFAM" id="SSF53383">
    <property type="entry name" value="PLP-dependent transferases"/>
    <property type="match status" value="1"/>
</dbReference>
<keyword evidence="8" id="KW-1185">Reference proteome</keyword>
<dbReference type="Gene3D" id="3.40.640.10">
    <property type="entry name" value="Type I PLP-dependent aspartate aminotransferase-like (Major domain)"/>
    <property type="match status" value="1"/>
</dbReference>
<evidence type="ECO:0000313" key="7">
    <source>
        <dbReference type="EMBL" id="ADQ44945.1"/>
    </source>
</evidence>
<dbReference type="OrthoDB" id="9804366at2"/>
<keyword evidence="7" id="KW-0808">Transferase</keyword>
<dbReference type="NCBIfam" id="TIGR01977">
    <property type="entry name" value="am_tr_V_EF2568"/>
    <property type="match status" value="1"/>
</dbReference>
<dbReference type="KEGG" id="ckn:Calkro_0026"/>
<dbReference type="EMBL" id="CP002330">
    <property type="protein sequence ID" value="ADQ44945.1"/>
    <property type="molecule type" value="Genomic_DNA"/>
</dbReference>
<organism evidence="7 8">
    <name type="scientific">Caldicellulosiruptor kronotskyensis (strain DSM 18902 / VKM B-2412 / 2002)</name>
    <dbReference type="NCBI Taxonomy" id="632348"/>
    <lineage>
        <taxon>Bacteria</taxon>
        <taxon>Bacillati</taxon>
        <taxon>Bacillota</taxon>
        <taxon>Bacillota incertae sedis</taxon>
        <taxon>Caldicellulosiruptorales</taxon>
        <taxon>Caldicellulosiruptoraceae</taxon>
        <taxon>Caldicellulosiruptor</taxon>
    </lineage>
</organism>
<evidence type="ECO:0000313" key="8">
    <source>
        <dbReference type="Proteomes" id="UP000006835"/>
    </source>
</evidence>
<dbReference type="GO" id="GO:0031071">
    <property type="term" value="F:cysteine desulfurase activity"/>
    <property type="evidence" value="ECO:0007669"/>
    <property type="project" value="UniProtKB-EC"/>
</dbReference>
<dbReference type="PANTHER" id="PTHR43586">
    <property type="entry name" value="CYSTEINE DESULFURASE"/>
    <property type="match status" value="1"/>
</dbReference>
<dbReference type="Proteomes" id="UP000006835">
    <property type="component" value="Chromosome"/>
</dbReference>
<reference key="1">
    <citation type="submission" date="2010-11" db="EMBL/GenBank/DDBJ databases">
        <title>Complete sequence of Caldicellulosiruptor kronotskyensis 2002.</title>
        <authorList>
            <consortium name="US DOE Joint Genome Institute"/>
            <person name="Lucas S."/>
            <person name="Copeland A."/>
            <person name="Lapidus A."/>
            <person name="Cheng J.-F."/>
            <person name="Bruce D."/>
            <person name="Goodwin L."/>
            <person name="Pitluck S."/>
            <person name="Davenport K."/>
            <person name="Detter J.C."/>
            <person name="Han C."/>
            <person name="Tapia R."/>
            <person name="Land M."/>
            <person name="Hauser L."/>
            <person name="Jeffries C."/>
            <person name="Kyrpides N."/>
            <person name="Ivanova N."/>
            <person name="Mikhailova N."/>
            <person name="Blumer-Schuette S.E."/>
            <person name="Kelly R.M."/>
            <person name="Woyke T."/>
        </authorList>
    </citation>
    <scope>NUCLEOTIDE SEQUENCE</scope>
    <source>
        <strain>2002</strain>
    </source>
</reference>
<evidence type="ECO:0000256" key="4">
    <source>
        <dbReference type="ARBA" id="ARBA00022898"/>
    </source>
</evidence>
<dbReference type="InterPro" id="IPR016454">
    <property type="entry name" value="Cysteine_dSase"/>
</dbReference>
<comment type="catalytic activity">
    <reaction evidence="5">
        <text>(sulfur carrier)-H + L-cysteine = (sulfur carrier)-SH + L-alanine</text>
        <dbReference type="Rhea" id="RHEA:43892"/>
        <dbReference type="Rhea" id="RHEA-COMP:14737"/>
        <dbReference type="Rhea" id="RHEA-COMP:14739"/>
        <dbReference type="ChEBI" id="CHEBI:29917"/>
        <dbReference type="ChEBI" id="CHEBI:35235"/>
        <dbReference type="ChEBI" id="CHEBI:57972"/>
        <dbReference type="ChEBI" id="CHEBI:64428"/>
        <dbReference type="EC" id="2.8.1.7"/>
    </reaction>
</comment>
<evidence type="ECO:0000256" key="2">
    <source>
        <dbReference type="ARBA" id="ARBA00010447"/>
    </source>
</evidence>
<dbReference type="Gene3D" id="3.90.1150.10">
    <property type="entry name" value="Aspartate Aminotransferase, domain 1"/>
    <property type="match status" value="1"/>
</dbReference>
<keyword evidence="7" id="KW-0032">Aminotransferase</keyword>
<evidence type="ECO:0000256" key="3">
    <source>
        <dbReference type="ARBA" id="ARBA00012239"/>
    </source>
</evidence>
<keyword evidence="4" id="KW-0663">Pyridoxal phosphate</keyword>
<dbReference type="InterPro" id="IPR015424">
    <property type="entry name" value="PyrdxlP-dep_Trfase"/>
</dbReference>
<gene>
    <name evidence="7" type="ordered locus">Calkro_0026</name>
</gene>
<dbReference type="InterPro" id="IPR015422">
    <property type="entry name" value="PyrdxlP-dep_Trfase_small"/>
</dbReference>
<comment type="similarity">
    <text evidence="2">Belongs to the class-V pyridoxal-phosphate-dependent aminotransferase family. Csd subfamily.</text>
</comment>
<name>E4SC20_CALK2</name>
<dbReference type="Pfam" id="PF00266">
    <property type="entry name" value="Aminotran_5"/>
    <property type="match status" value="1"/>
</dbReference>
<dbReference type="PATRIC" id="fig|632348.3.peg.29"/>
<dbReference type="GO" id="GO:0008483">
    <property type="term" value="F:transaminase activity"/>
    <property type="evidence" value="ECO:0007669"/>
    <property type="project" value="UniProtKB-KW"/>
</dbReference>
<dbReference type="InterPro" id="IPR010969">
    <property type="entry name" value="Cys_dSase-rel_unknwn_funct"/>
</dbReference>
<accession>E4SC20</accession>
<comment type="cofactor">
    <cofactor evidence="1">
        <name>pyridoxal 5'-phosphate</name>
        <dbReference type="ChEBI" id="CHEBI:597326"/>
    </cofactor>
</comment>
<dbReference type="InterPro" id="IPR000192">
    <property type="entry name" value="Aminotrans_V_dom"/>
</dbReference>
<dbReference type="HOGENOM" id="CLU_003433_2_4_9"/>
<proteinExistence type="inferred from homology"/>
<evidence type="ECO:0000256" key="1">
    <source>
        <dbReference type="ARBA" id="ARBA00001933"/>
    </source>
</evidence>
<dbReference type="PIRSF" id="PIRSF005572">
    <property type="entry name" value="NifS"/>
    <property type="match status" value="1"/>
</dbReference>
<reference evidence="7 8" key="2">
    <citation type="journal article" date="2011" name="J. Bacteriol.">
        <title>Complete genome sequences for the anaerobic, extremely thermophilic plant biomass-degrading bacteria Caldicellulosiruptor hydrothermalis, Caldicellulosiruptor kristjanssonii, Caldicellulosiruptor kronotskyensis, Caldicellulosiruptor owensenis, and Caldicellulosiruptor lactoaceticus.</title>
        <authorList>
            <person name="Blumer-Schuette S.E."/>
            <person name="Ozdemir I."/>
            <person name="Mistry D."/>
            <person name="Lucas S."/>
            <person name="Lapidus A."/>
            <person name="Cheng J.F."/>
            <person name="Goodwin L.A."/>
            <person name="Pitluck S."/>
            <person name="Land M.L."/>
            <person name="Hauser L.J."/>
            <person name="Woyke T."/>
            <person name="Mikhailova N."/>
            <person name="Pati A."/>
            <person name="Kyrpides N.C."/>
            <person name="Ivanova N."/>
            <person name="Detter J.C."/>
            <person name="Walston-Davenport K."/>
            <person name="Han S."/>
            <person name="Adams M.W."/>
            <person name="Kelly R.M."/>
        </authorList>
    </citation>
    <scope>NUCLEOTIDE SEQUENCE [LARGE SCALE GENOMIC DNA]</scope>
    <source>
        <strain evidence="8">DSM 18902 / VKM B-2412 / 2002</strain>
    </source>
</reference>
<dbReference type="RefSeq" id="WP_013429102.1">
    <property type="nucleotide sequence ID" value="NC_014720.1"/>
</dbReference>
<evidence type="ECO:0000259" key="6">
    <source>
        <dbReference type="Pfam" id="PF00266"/>
    </source>
</evidence>
<dbReference type="EC" id="2.8.1.7" evidence="3"/>
<sequence length="389" mass="43943">MKKIIYLDNAATTYPKPQIVYDQMDYVNRYLAFNAGRGLYKGAKDAEEIIAETRELIAKLVNVNRSEYVILFPSATVALNVIINGLKWDKAFNVYVSPFEHNSVLRPLYKVSKKENIEIKELPFNKETFEWDIDKTKKLFEENKPDCVFITHISNVTGFILPVKEISTLAKQYEAKVILDAAQSMGLINLDLYEVNADFVVFAGHKNLYGPFGVGGFIANPKSFSIEALEPFVVGGTGSDSLNLEMPDSLPQRFEAGSPNIVAIAGLNAALKWISEKKGEMERKERELTQILVRELKDLEIELYLPSDLQNHIGIVSLNLDGYRADEVSYILDRRFNVATRAGFHCAAFVHRFLGTVERGGTVRISVGYFNNEDEIKYLVDCLKKIIAY</sequence>
<dbReference type="PANTHER" id="PTHR43586:SF4">
    <property type="entry name" value="ISOPENICILLIN N EPIMERASE"/>
    <property type="match status" value="1"/>
</dbReference>
<protein>
    <recommendedName>
        <fullName evidence="3">cysteine desulfurase</fullName>
        <ecNumber evidence="3">2.8.1.7</ecNumber>
    </recommendedName>
</protein>